<dbReference type="PANTHER" id="PTHR36923">
    <property type="entry name" value="FERREDOXIN"/>
    <property type="match status" value="1"/>
</dbReference>
<evidence type="ECO:0000256" key="3">
    <source>
        <dbReference type="ARBA" id="ARBA00022723"/>
    </source>
</evidence>
<evidence type="ECO:0000256" key="6">
    <source>
        <dbReference type="ARBA" id="ARBA00023014"/>
    </source>
</evidence>
<evidence type="ECO:0000256" key="7">
    <source>
        <dbReference type="ARBA" id="ARBA00023291"/>
    </source>
</evidence>
<dbReference type="GO" id="GO:0005506">
    <property type="term" value="F:iron ion binding"/>
    <property type="evidence" value="ECO:0007669"/>
    <property type="project" value="UniProtKB-UniRule"/>
</dbReference>
<dbReference type="GO" id="GO:0009055">
    <property type="term" value="F:electron transfer activity"/>
    <property type="evidence" value="ECO:0007669"/>
    <property type="project" value="UniProtKB-UniRule"/>
</dbReference>
<dbReference type="SUPFAM" id="SSF54862">
    <property type="entry name" value="4Fe-4S ferredoxins"/>
    <property type="match status" value="1"/>
</dbReference>
<comment type="cofactor">
    <cofactor evidence="1">
        <name>[3Fe-4S] cluster</name>
        <dbReference type="ChEBI" id="CHEBI:21137"/>
    </cofactor>
</comment>
<dbReference type="InterPro" id="IPR001080">
    <property type="entry name" value="3Fe4S_ferredoxin"/>
</dbReference>
<sequence>MDREYCVGAGMCALTAPDIFDQDPDDGRVLLLDARPSAHRHAAARQAAQLCPAEAIAVP</sequence>
<keyword evidence="3 8" id="KW-0479">Metal-binding</keyword>
<evidence type="ECO:0000256" key="4">
    <source>
        <dbReference type="ARBA" id="ARBA00022982"/>
    </source>
</evidence>
<dbReference type="InterPro" id="IPR051269">
    <property type="entry name" value="Fe-S_cluster_ET"/>
</dbReference>
<proteinExistence type="predicted"/>
<dbReference type="GO" id="GO:0051538">
    <property type="term" value="F:3 iron, 4 sulfur cluster binding"/>
    <property type="evidence" value="ECO:0007669"/>
    <property type="project" value="UniProtKB-KW"/>
</dbReference>
<dbReference type="Gene3D" id="3.30.70.20">
    <property type="match status" value="1"/>
</dbReference>
<dbReference type="PRINTS" id="PR00352">
    <property type="entry name" value="3FE4SFRDOXIN"/>
</dbReference>
<dbReference type="EMBL" id="FMZZ01000001">
    <property type="protein sequence ID" value="SDC23636.1"/>
    <property type="molecule type" value="Genomic_DNA"/>
</dbReference>
<keyword evidence="6 8" id="KW-0411">Iron-sulfur</keyword>
<dbReference type="PANTHER" id="PTHR36923:SF3">
    <property type="entry name" value="FERREDOXIN"/>
    <property type="match status" value="1"/>
</dbReference>
<evidence type="ECO:0000313" key="9">
    <source>
        <dbReference type="EMBL" id="SDC23636.1"/>
    </source>
</evidence>
<gene>
    <name evidence="9" type="ORF">SAMN05216174_101616</name>
</gene>
<reference evidence="10" key="1">
    <citation type="submission" date="2016-10" db="EMBL/GenBank/DDBJ databases">
        <authorList>
            <person name="Varghese N."/>
            <person name="Submissions S."/>
        </authorList>
    </citation>
    <scope>NUCLEOTIDE SEQUENCE [LARGE SCALE GENOMIC DNA]</scope>
    <source>
        <strain evidence="10">IBRC-M 10403</strain>
    </source>
</reference>
<comment type="function">
    <text evidence="8">Ferredoxins are iron-sulfur proteins that transfer electrons in a wide variety of metabolic reactions.</text>
</comment>
<keyword evidence="10" id="KW-1185">Reference proteome</keyword>
<protein>
    <recommendedName>
        <fullName evidence="8">Ferredoxin</fullName>
    </recommendedName>
</protein>
<dbReference type="AlphaFoldDB" id="A0A1G6K021"/>
<organism evidence="9 10">
    <name type="scientific">Actinokineospora iranica</name>
    <dbReference type="NCBI Taxonomy" id="1271860"/>
    <lineage>
        <taxon>Bacteria</taxon>
        <taxon>Bacillati</taxon>
        <taxon>Actinomycetota</taxon>
        <taxon>Actinomycetes</taxon>
        <taxon>Pseudonocardiales</taxon>
        <taxon>Pseudonocardiaceae</taxon>
        <taxon>Actinokineospora</taxon>
    </lineage>
</organism>
<evidence type="ECO:0000256" key="1">
    <source>
        <dbReference type="ARBA" id="ARBA00001927"/>
    </source>
</evidence>
<keyword evidence="5 8" id="KW-0408">Iron</keyword>
<dbReference type="Proteomes" id="UP000199501">
    <property type="component" value="Unassembled WGS sequence"/>
</dbReference>
<name>A0A1G6K021_9PSEU</name>
<dbReference type="STRING" id="1271860.SAMN05216174_101616"/>
<keyword evidence="7" id="KW-0003">3Fe-4S</keyword>
<evidence type="ECO:0000256" key="2">
    <source>
        <dbReference type="ARBA" id="ARBA00022448"/>
    </source>
</evidence>
<dbReference type="Pfam" id="PF13370">
    <property type="entry name" value="Fer4_13"/>
    <property type="match status" value="1"/>
</dbReference>
<keyword evidence="4 8" id="KW-0249">Electron transport</keyword>
<keyword evidence="2 8" id="KW-0813">Transport</keyword>
<evidence type="ECO:0000256" key="8">
    <source>
        <dbReference type="RuleBase" id="RU368020"/>
    </source>
</evidence>
<evidence type="ECO:0000313" key="10">
    <source>
        <dbReference type="Proteomes" id="UP000199501"/>
    </source>
</evidence>
<accession>A0A1G6K021</accession>
<dbReference type="RefSeq" id="WP_267463886.1">
    <property type="nucleotide sequence ID" value="NZ_FMZZ01000001.1"/>
</dbReference>
<evidence type="ECO:0000256" key="5">
    <source>
        <dbReference type="ARBA" id="ARBA00023004"/>
    </source>
</evidence>